<proteinExistence type="predicted"/>
<feature type="non-terminal residue" evidence="1">
    <location>
        <position position="23"/>
    </location>
</feature>
<comment type="caution">
    <text evidence="1">The sequence shown here is derived from an EMBL/GenBank/DDBJ whole genome shotgun (WGS) entry which is preliminary data.</text>
</comment>
<evidence type="ECO:0000313" key="1">
    <source>
        <dbReference type="EMBL" id="EJX04754.1"/>
    </source>
</evidence>
<sequence length="23" mass="2789">MELNDIIKPENLVYEKPRLMNDN</sequence>
<gene>
    <name evidence="1" type="ORF">EVA_07137</name>
</gene>
<protein>
    <submittedName>
        <fullName evidence="1">Uncharacterized protein</fullName>
    </submittedName>
</protein>
<name>J9GD06_9ZZZZ</name>
<dbReference type="AlphaFoldDB" id="J9GD06"/>
<reference evidence="1" key="1">
    <citation type="journal article" date="2012" name="PLoS ONE">
        <title>Gene sets for utilization of primary and secondary nutrition supplies in the distal gut of endangered iberian lynx.</title>
        <authorList>
            <person name="Alcaide M."/>
            <person name="Messina E."/>
            <person name="Richter M."/>
            <person name="Bargiela R."/>
            <person name="Peplies J."/>
            <person name="Huws S.A."/>
            <person name="Newbold C.J."/>
            <person name="Golyshin P.N."/>
            <person name="Simon M.A."/>
            <person name="Lopez G."/>
            <person name="Yakimov M.M."/>
            <person name="Ferrer M."/>
        </authorList>
    </citation>
    <scope>NUCLEOTIDE SEQUENCE</scope>
</reference>
<organism evidence="1">
    <name type="scientific">gut metagenome</name>
    <dbReference type="NCBI Taxonomy" id="749906"/>
    <lineage>
        <taxon>unclassified sequences</taxon>
        <taxon>metagenomes</taxon>
        <taxon>organismal metagenomes</taxon>
    </lineage>
</organism>
<accession>J9GD06</accession>
<dbReference type="EMBL" id="AMCI01001697">
    <property type="protein sequence ID" value="EJX04754.1"/>
    <property type="molecule type" value="Genomic_DNA"/>
</dbReference>